<feature type="transmembrane region" description="Helical" evidence="1">
    <location>
        <begin position="20"/>
        <end position="42"/>
    </location>
</feature>
<dbReference type="PANTHER" id="PTHR36832">
    <property type="entry name" value="SLR1174 PROTEIN-RELATED"/>
    <property type="match status" value="1"/>
</dbReference>
<dbReference type="Pfam" id="PF06182">
    <property type="entry name" value="ABC2_membrane_6"/>
    <property type="match status" value="1"/>
</dbReference>
<evidence type="ECO:0000256" key="1">
    <source>
        <dbReference type="SAM" id="Phobius"/>
    </source>
</evidence>
<dbReference type="AlphaFoldDB" id="A0A1G2B0H9"/>
<dbReference type="STRING" id="1798542.A3F54_01455"/>
<protein>
    <recommendedName>
        <fullName evidence="4">ABC transporter permease</fullName>
    </recommendedName>
</protein>
<feature type="transmembrane region" description="Helical" evidence="1">
    <location>
        <begin position="187"/>
        <end position="215"/>
    </location>
</feature>
<evidence type="ECO:0000313" key="2">
    <source>
        <dbReference type="EMBL" id="OGY81710.1"/>
    </source>
</evidence>
<dbReference type="EMBL" id="MHKD01000042">
    <property type="protein sequence ID" value="OGY81710.1"/>
    <property type="molecule type" value="Genomic_DNA"/>
</dbReference>
<gene>
    <name evidence="2" type="ORF">A3F54_01455</name>
</gene>
<dbReference type="Proteomes" id="UP000176952">
    <property type="component" value="Unassembled WGS sequence"/>
</dbReference>
<feature type="transmembrane region" description="Helical" evidence="1">
    <location>
        <begin position="147"/>
        <end position="175"/>
    </location>
</feature>
<dbReference type="PANTHER" id="PTHR36832:SF1">
    <property type="entry name" value="SLR1174 PROTEIN"/>
    <property type="match status" value="1"/>
</dbReference>
<proteinExistence type="predicted"/>
<keyword evidence="1" id="KW-0472">Membrane</keyword>
<name>A0A1G2B0H9_9BACT</name>
<evidence type="ECO:0000313" key="3">
    <source>
        <dbReference type="Proteomes" id="UP000176952"/>
    </source>
</evidence>
<organism evidence="2 3">
    <name type="scientific">Candidatus Kerfeldbacteria bacterium RIFCSPHIGHO2_12_FULL_48_17</name>
    <dbReference type="NCBI Taxonomy" id="1798542"/>
    <lineage>
        <taxon>Bacteria</taxon>
        <taxon>Candidatus Kerfeldiibacteriota</taxon>
    </lineage>
</organism>
<evidence type="ECO:0008006" key="4">
    <source>
        <dbReference type="Google" id="ProtNLM"/>
    </source>
</evidence>
<feature type="transmembrane region" description="Helical" evidence="1">
    <location>
        <begin position="117"/>
        <end position="135"/>
    </location>
</feature>
<feature type="transmembrane region" description="Helical" evidence="1">
    <location>
        <begin position="235"/>
        <end position="257"/>
    </location>
</feature>
<accession>A0A1G2B0H9</accession>
<dbReference type="InterPro" id="IPR010390">
    <property type="entry name" value="ABC-2_transporter-like"/>
</dbReference>
<comment type="caution">
    <text evidence="2">The sequence shown here is derived from an EMBL/GenBank/DDBJ whole genome shotgun (WGS) entry which is preliminary data.</text>
</comment>
<keyword evidence="1" id="KW-0812">Transmembrane</keyword>
<keyword evidence="1" id="KW-1133">Transmembrane helix</keyword>
<reference evidence="2 3" key="1">
    <citation type="journal article" date="2016" name="Nat. Commun.">
        <title>Thousands of microbial genomes shed light on interconnected biogeochemical processes in an aquifer system.</title>
        <authorList>
            <person name="Anantharaman K."/>
            <person name="Brown C.T."/>
            <person name="Hug L.A."/>
            <person name="Sharon I."/>
            <person name="Castelle C.J."/>
            <person name="Probst A.J."/>
            <person name="Thomas B.C."/>
            <person name="Singh A."/>
            <person name="Wilkins M.J."/>
            <person name="Karaoz U."/>
            <person name="Brodie E.L."/>
            <person name="Williams K.H."/>
            <person name="Hubbard S.S."/>
            <person name="Banfield J.F."/>
        </authorList>
    </citation>
    <scope>NUCLEOTIDE SEQUENCE [LARGE SCALE GENOMIC DNA]</scope>
</reference>
<feature type="transmembrane region" description="Helical" evidence="1">
    <location>
        <begin position="62"/>
        <end position="78"/>
    </location>
</feature>
<sequence>MQLRKYVSIFKLTWQQYLAYRLNLFLEVFGGIFQTLITVAVWTLLFRFGSAQVIAGFSQPEMITYVLGGGVISSFLLLHRQGDDISDDINKGGLSAWLAKPVSPNLMWLAKDMCRKYFTFFIGLFAYAVIFWFFAGRLVPPVSVFAAFLLLFFTLLAALIHFGLFYIFSIMAFWFDQTWGPRTLLRVIMELASGILLPLSLFPAGWLQFLNLLPFKFFAYVPMQLYLGNFSATEIAIEFLTAVAWLLIIFSVSVVLWRRGMKVYSASGI</sequence>